<evidence type="ECO:0000256" key="1">
    <source>
        <dbReference type="ARBA" id="ARBA00023002"/>
    </source>
</evidence>
<name>A0A2H0WAF3_9BACT</name>
<dbReference type="Gene3D" id="3.40.50.920">
    <property type="match status" value="1"/>
</dbReference>
<dbReference type="FunFam" id="3.40.50.970:FF:000022">
    <property type="entry name" value="2-oxoglutarate ferredoxin oxidoreductase alpha subunit"/>
    <property type="match status" value="1"/>
</dbReference>
<accession>A0A2H0WAF3</accession>
<dbReference type="Pfam" id="PF01855">
    <property type="entry name" value="POR_N"/>
    <property type="match status" value="1"/>
</dbReference>
<evidence type="ECO:0000259" key="3">
    <source>
        <dbReference type="Pfam" id="PF01855"/>
    </source>
</evidence>
<reference evidence="5" key="1">
    <citation type="submission" date="2017-09" db="EMBL/GenBank/DDBJ databases">
        <title>Depth-based differentiation of microbial function through sediment-hosted aquifers and enrichment of novel symbionts in the deep terrestrial subsurface.</title>
        <authorList>
            <person name="Probst A.J."/>
            <person name="Ladd B."/>
            <person name="Jarett J.K."/>
            <person name="Geller-Mcgrath D.E."/>
            <person name="Sieber C.M.K."/>
            <person name="Emerson J.B."/>
            <person name="Anantharaman K."/>
            <person name="Thomas B.C."/>
            <person name="Malmstrom R."/>
            <person name="Stieglmeier M."/>
            <person name="Klingl A."/>
            <person name="Woyke T."/>
            <person name="Ryan C.M."/>
            <person name="Banfield J.F."/>
        </authorList>
    </citation>
    <scope>NUCLEOTIDE SEQUENCE [LARGE SCALE GENOMIC DNA]</scope>
</reference>
<dbReference type="CDD" id="cd07034">
    <property type="entry name" value="TPP_PYR_PFOR_IOR-alpha_like"/>
    <property type="match status" value="1"/>
</dbReference>
<dbReference type="PANTHER" id="PTHR32154">
    <property type="entry name" value="PYRUVATE-FLAVODOXIN OXIDOREDUCTASE-RELATED"/>
    <property type="match status" value="1"/>
</dbReference>
<dbReference type="InterPro" id="IPR050722">
    <property type="entry name" value="Pyruvate:ferred/Flavod_OxRd"/>
</dbReference>
<dbReference type="InterPro" id="IPR002869">
    <property type="entry name" value="Pyrv_flavodox_OxRed_cen"/>
</dbReference>
<protein>
    <submittedName>
        <fullName evidence="4">2-oxoacid:acceptor oxidoreductase subunit alpha</fullName>
    </submittedName>
</protein>
<dbReference type="SUPFAM" id="SSF52922">
    <property type="entry name" value="TK C-terminal domain-like"/>
    <property type="match status" value="1"/>
</dbReference>
<dbReference type="InterPro" id="IPR009014">
    <property type="entry name" value="Transketo_C/PFOR_II"/>
</dbReference>
<dbReference type="Gene3D" id="3.40.920.10">
    <property type="entry name" value="Pyruvate-ferredoxin oxidoreductase, PFOR, domain III"/>
    <property type="match status" value="1"/>
</dbReference>
<proteinExistence type="predicted"/>
<organism evidence="4 5">
    <name type="scientific">Candidatus Beckwithbacteria bacterium CG10_big_fil_rev_8_21_14_0_10_34_10</name>
    <dbReference type="NCBI Taxonomy" id="1974495"/>
    <lineage>
        <taxon>Bacteria</taxon>
        <taxon>Candidatus Beckwithiibacteriota</taxon>
    </lineage>
</organism>
<dbReference type="Pfam" id="PF01558">
    <property type="entry name" value="POR"/>
    <property type="match status" value="1"/>
</dbReference>
<keyword evidence="1" id="KW-0560">Oxidoreductase</keyword>
<dbReference type="InterPro" id="IPR002880">
    <property type="entry name" value="Pyrv_Fd/Flavodoxin_OxRdtase_N"/>
</dbReference>
<feature type="domain" description="Pyruvate flavodoxin/ferredoxin oxidoreductase pyrimidine binding" evidence="3">
    <location>
        <begin position="210"/>
        <end position="446"/>
    </location>
</feature>
<evidence type="ECO:0000259" key="2">
    <source>
        <dbReference type="Pfam" id="PF01558"/>
    </source>
</evidence>
<feature type="domain" description="Pyruvate/ketoisovalerate oxidoreductase catalytic" evidence="2">
    <location>
        <begin position="13"/>
        <end position="174"/>
    </location>
</feature>
<dbReference type="EMBL" id="PEZT01000001">
    <property type="protein sequence ID" value="PIS09633.1"/>
    <property type="molecule type" value="Genomic_DNA"/>
</dbReference>
<dbReference type="SUPFAM" id="SSF52518">
    <property type="entry name" value="Thiamin diphosphate-binding fold (THDP-binding)"/>
    <property type="match status" value="1"/>
</dbReference>
<dbReference type="SUPFAM" id="SSF53323">
    <property type="entry name" value="Pyruvate-ferredoxin oxidoreductase, PFOR, domain III"/>
    <property type="match status" value="1"/>
</dbReference>
<sequence>MKNSINIKIGGHAGEGIKVSGLILTRSLTRLGYSTFSYSEYPSLIRGGHNTYQIQVGLHKVQACLRKLDILIALNQETIKLHQDELKKTSLVIYDPGEFKLPLGELKGKYLAIPLLKITNKAGGKPIMANMASLASVLTLLGIELNTFKDIIRKEFSKKGEDLVKANIEVGEAGKNYVLKNYFQEKLVLEKPKTNLKRMVLTGNEAIALGALAGGLQFYSAYPMTPATSILHYLASIENQTNIVVKQTEDEISAINMALGASFAGVLSMTATSGGGLCLMAEGISMAGVAEIPLVIVNSMRPGPALGMPTWTSQGDLQFVLHIGHDEFPRIIFTPGDAKEAFELTKLSFELAEKYQLPVFILVDKYLSESDFSTQLFKKDHPAKRFSMADNLGPKDEFYKRYKLTENGVSKRSIPGQKGGIHCCNSYEHDENGLGTEEGEMRIKMMDKRMKKMKLLEKEIKGVSLFGPKKAKLSLISWGSNKGVILEALKELKNVNFLHLSCVWPFPKKEVEEFIKTSEKCYSIEGNATGQLTSLIKQETGLTLQSVLKYDGRPFWVEEIIKKFTN</sequence>
<dbReference type="NCBIfam" id="TIGR03710">
    <property type="entry name" value="OAFO_sf"/>
    <property type="match status" value="1"/>
</dbReference>
<dbReference type="AlphaFoldDB" id="A0A2H0WAF3"/>
<dbReference type="GO" id="GO:0006979">
    <property type="term" value="P:response to oxidative stress"/>
    <property type="evidence" value="ECO:0007669"/>
    <property type="project" value="TreeGrafter"/>
</dbReference>
<evidence type="ECO:0000313" key="4">
    <source>
        <dbReference type="EMBL" id="PIS09633.1"/>
    </source>
</evidence>
<dbReference type="Gene3D" id="3.40.50.970">
    <property type="match status" value="1"/>
</dbReference>
<dbReference type="GO" id="GO:0016903">
    <property type="term" value="F:oxidoreductase activity, acting on the aldehyde or oxo group of donors"/>
    <property type="evidence" value="ECO:0007669"/>
    <property type="project" value="InterPro"/>
</dbReference>
<dbReference type="InterPro" id="IPR022367">
    <property type="entry name" value="2-oxoacid/accept_OxRdtase_asu"/>
</dbReference>
<comment type="caution">
    <text evidence="4">The sequence shown here is derived from an EMBL/GenBank/DDBJ whole genome shotgun (WGS) entry which is preliminary data.</text>
</comment>
<gene>
    <name evidence="4" type="ORF">COT75_00315</name>
</gene>
<dbReference type="Proteomes" id="UP000230093">
    <property type="component" value="Unassembled WGS sequence"/>
</dbReference>
<dbReference type="PANTHER" id="PTHR32154:SF20">
    <property type="entry name" value="2-OXOGLUTARATE OXIDOREDUCTASE SUBUNIT KORA"/>
    <property type="match status" value="1"/>
</dbReference>
<evidence type="ECO:0000313" key="5">
    <source>
        <dbReference type="Proteomes" id="UP000230093"/>
    </source>
</evidence>
<dbReference type="InterPro" id="IPR019752">
    <property type="entry name" value="Pyrv/ketoisovalerate_OxRed_cat"/>
</dbReference>
<dbReference type="InterPro" id="IPR029061">
    <property type="entry name" value="THDP-binding"/>
</dbReference>